<evidence type="ECO:0008006" key="3">
    <source>
        <dbReference type="Google" id="ProtNLM"/>
    </source>
</evidence>
<proteinExistence type="predicted"/>
<dbReference type="Proteomes" id="UP000279470">
    <property type="component" value="Unassembled WGS sequence"/>
</dbReference>
<protein>
    <recommendedName>
        <fullName evidence="3">Transposase</fullName>
    </recommendedName>
</protein>
<dbReference type="SUPFAM" id="SSF48295">
    <property type="entry name" value="TrpR-like"/>
    <property type="match status" value="1"/>
</dbReference>
<evidence type="ECO:0000313" key="2">
    <source>
        <dbReference type="Proteomes" id="UP000279470"/>
    </source>
</evidence>
<dbReference type="InterPro" id="IPR010921">
    <property type="entry name" value="Trp_repressor/repl_initiator"/>
</dbReference>
<evidence type="ECO:0000313" key="1">
    <source>
        <dbReference type="EMBL" id="RST63775.1"/>
    </source>
</evidence>
<dbReference type="GO" id="GO:0043565">
    <property type="term" value="F:sequence-specific DNA binding"/>
    <property type="evidence" value="ECO:0007669"/>
    <property type="project" value="InterPro"/>
</dbReference>
<name>A0A3R9XSF9_9RICK</name>
<dbReference type="NCBIfam" id="NF047593">
    <property type="entry name" value="IS66_ISAeme5_TnpA"/>
    <property type="match status" value="1"/>
</dbReference>
<dbReference type="OrthoDB" id="194758at2"/>
<dbReference type="AlphaFoldDB" id="A0A3R9XSF9"/>
<accession>A0A3R9XSF9</accession>
<comment type="caution">
    <text evidence="1">The sequence shown here is derived from an EMBL/GenBank/DDBJ whole genome shotgun (WGS) entry which is preliminary data.</text>
</comment>
<sequence length="113" mass="13612">MMLLEKKKKRISNEKWKELVEEYKKSNVSKYEFCKKKNVPRSTFYKWHRILVENKRNTVKNKFIPIRVKECEEERSEEIKSEMIIESKKGIRIGFNKGCKIEEIKAIVGILEC</sequence>
<keyword evidence="2" id="KW-1185">Reference proteome</keyword>
<dbReference type="RefSeq" id="WP_126045046.1">
    <property type="nucleotide sequence ID" value="NZ_RXFM01000074.1"/>
</dbReference>
<dbReference type="EMBL" id="RXFM01000074">
    <property type="protein sequence ID" value="RST63775.1"/>
    <property type="molecule type" value="Genomic_DNA"/>
</dbReference>
<reference evidence="2" key="1">
    <citation type="submission" date="2018-11" db="EMBL/GenBank/DDBJ databases">
        <title>Phylogenetic, genomic, and biogeographic characterization of a novel and ubiquitous marine invertebrate-associated Rickettsiales parasite, Candidatus Marinoinvertebrata rohwerii, gen. nov., sp. nov.</title>
        <authorList>
            <person name="Klinges J.G."/>
            <person name="Rosales S.M."/>
            <person name="Mcminds R."/>
            <person name="Shaver E.C."/>
            <person name="Shantz A."/>
            <person name="Peters E.C."/>
            <person name="Burkepile D.E."/>
            <person name="Silliman B.R."/>
            <person name="Vega Thurber R.L."/>
        </authorList>
    </citation>
    <scope>NUCLEOTIDE SEQUENCE [LARGE SCALE GENOMIC DNA]</scope>
    <source>
        <strain evidence="2">a_cerv_44</strain>
    </source>
</reference>
<organism evidence="1 2">
    <name type="scientific">Candidatus Aquarickettsia rohweri</name>
    <dbReference type="NCBI Taxonomy" id="2602574"/>
    <lineage>
        <taxon>Bacteria</taxon>
        <taxon>Pseudomonadati</taxon>
        <taxon>Pseudomonadota</taxon>
        <taxon>Alphaproteobacteria</taxon>
        <taxon>Rickettsiales</taxon>
        <taxon>Candidatus Midichloriaceae</taxon>
        <taxon>Candidatus Aquarickettsia</taxon>
    </lineage>
</organism>
<gene>
    <name evidence="1" type="ORF">EIC27_05180</name>
</gene>